<feature type="transmembrane region" description="Helical" evidence="1">
    <location>
        <begin position="57"/>
        <end position="82"/>
    </location>
</feature>
<dbReference type="PANTHER" id="PTHR37309">
    <property type="entry name" value="SLR0284 PROTEIN"/>
    <property type="match status" value="1"/>
</dbReference>
<feature type="transmembrane region" description="Helical" evidence="1">
    <location>
        <begin position="94"/>
        <end position="116"/>
    </location>
</feature>
<dbReference type="InterPro" id="IPR007165">
    <property type="entry name" value="Phage_holin_4_2"/>
</dbReference>
<proteinExistence type="predicted"/>
<evidence type="ECO:0000256" key="1">
    <source>
        <dbReference type="SAM" id="Phobius"/>
    </source>
</evidence>
<accession>A0ABW4KUJ5</accession>
<organism evidence="2 3">
    <name type="scientific">Ottowia flava</name>
    <dbReference type="NCBI Taxonomy" id="2675430"/>
    <lineage>
        <taxon>Bacteria</taxon>
        <taxon>Pseudomonadati</taxon>
        <taxon>Pseudomonadota</taxon>
        <taxon>Betaproteobacteria</taxon>
        <taxon>Burkholderiales</taxon>
        <taxon>Comamonadaceae</taxon>
        <taxon>Ottowia</taxon>
    </lineage>
</organism>
<reference evidence="3" key="1">
    <citation type="journal article" date="2019" name="Int. J. Syst. Evol. Microbiol.">
        <title>The Global Catalogue of Microorganisms (GCM) 10K type strain sequencing project: providing services to taxonomists for standard genome sequencing and annotation.</title>
        <authorList>
            <consortium name="The Broad Institute Genomics Platform"/>
            <consortium name="The Broad Institute Genome Sequencing Center for Infectious Disease"/>
            <person name="Wu L."/>
            <person name="Ma J."/>
        </authorList>
    </citation>
    <scope>NUCLEOTIDE SEQUENCE [LARGE SCALE GENOMIC DNA]</scope>
    <source>
        <strain evidence="3">LMG 29247</strain>
    </source>
</reference>
<dbReference type="EMBL" id="JBHUEJ010000019">
    <property type="protein sequence ID" value="MFD1711046.1"/>
    <property type="molecule type" value="Genomic_DNA"/>
</dbReference>
<feature type="transmembrane region" description="Helical" evidence="1">
    <location>
        <begin position="33"/>
        <end position="51"/>
    </location>
</feature>
<dbReference type="Proteomes" id="UP001597304">
    <property type="component" value="Unassembled WGS sequence"/>
</dbReference>
<protein>
    <submittedName>
        <fullName evidence="2">Phage holin family protein</fullName>
    </submittedName>
</protein>
<name>A0ABW4KUJ5_9BURK</name>
<dbReference type="RefSeq" id="WP_147911458.1">
    <property type="nucleotide sequence ID" value="NZ_JBHUEJ010000019.1"/>
</dbReference>
<evidence type="ECO:0000313" key="3">
    <source>
        <dbReference type="Proteomes" id="UP001597304"/>
    </source>
</evidence>
<keyword evidence="1" id="KW-1133">Transmembrane helix</keyword>
<keyword evidence="3" id="KW-1185">Reference proteome</keyword>
<feature type="transmembrane region" description="Helical" evidence="1">
    <location>
        <begin position="6"/>
        <end position="26"/>
    </location>
</feature>
<evidence type="ECO:0000313" key="2">
    <source>
        <dbReference type="EMBL" id="MFD1711046.1"/>
    </source>
</evidence>
<gene>
    <name evidence="2" type="ORF">ACFSF0_10540</name>
</gene>
<comment type="caution">
    <text evidence="2">The sequence shown here is derived from an EMBL/GenBank/DDBJ whole genome shotgun (WGS) entry which is preliminary data.</text>
</comment>
<keyword evidence="1" id="KW-0812">Transmembrane</keyword>
<keyword evidence="1" id="KW-0472">Membrane</keyword>
<dbReference type="Pfam" id="PF04020">
    <property type="entry name" value="Phage_holin_4_2"/>
    <property type="match status" value="1"/>
</dbReference>
<sequence>MFANLTPFLLHWLITAFALWVASHVFKKMRFDGAGALIVSALLLGLANAVVRPLLVFLTLPLTVVTFGLFLLVINALMLMLVAKLVSGFHLNGFWTAFWASIFMALISFVLGAFILGGTPEFTIQTSPGPGGWV</sequence>
<dbReference type="PANTHER" id="PTHR37309:SF1">
    <property type="entry name" value="SLR0284 PROTEIN"/>
    <property type="match status" value="1"/>
</dbReference>